<proteinExistence type="predicted"/>
<keyword evidence="1" id="KW-1133">Transmembrane helix</keyword>
<evidence type="ECO:0000313" key="2">
    <source>
        <dbReference type="EMBL" id="MEK0185606.1"/>
    </source>
</evidence>
<name>A0ABU8YMK5_9CYAN</name>
<reference evidence="2 3" key="1">
    <citation type="journal article" date="2020" name="Harmful Algae">
        <title>Molecular and morphological characterization of a novel dihydroanatoxin-a producing Microcoleus species (cyanobacteria) from the Russian River, California, USA.</title>
        <authorList>
            <person name="Conklin K.Y."/>
            <person name="Stancheva R."/>
            <person name="Otten T.G."/>
            <person name="Fadness R."/>
            <person name="Boyer G.L."/>
            <person name="Read B."/>
            <person name="Zhang X."/>
            <person name="Sheath R.G."/>
        </authorList>
    </citation>
    <scope>NUCLEOTIDE SEQUENCE [LARGE SCALE GENOMIC DNA]</scope>
    <source>
        <strain evidence="2 3">PTRS2</strain>
    </source>
</reference>
<dbReference type="EMBL" id="JBBLXS010000133">
    <property type="protein sequence ID" value="MEK0185606.1"/>
    <property type="molecule type" value="Genomic_DNA"/>
</dbReference>
<keyword evidence="1" id="KW-0472">Membrane</keyword>
<organism evidence="2 3">
    <name type="scientific">Microcoleus anatoxicus PTRS2</name>
    <dbReference type="NCBI Taxonomy" id="2705321"/>
    <lineage>
        <taxon>Bacteria</taxon>
        <taxon>Bacillati</taxon>
        <taxon>Cyanobacteriota</taxon>
        <taxon>Cyanophyceae</taxon>
        <taxon>Oscillatoriophycideae</taxon>
        <taxon>Oscillatoriales</taxon>
        <taxon>Microcoleaceae</taxon>
        <taxon>Microcoleus</taxon>
        <taxon>Microcoleus anatoxicus</taxon>
    </lineage>
</organism>
<protein>
    <submittedName>
        <fullName evidence="2">Uncharacterized protein</fullName>
    </submittedName>
</protein>
<dbReference type="Proteomes" id="UP001384579">
    <property type="component" value="Unassembled WGS sequence"/>
</dbReference>
<comment type="caution">
    <text evidence="2">The sequence shown here is derived from an EMBL/GenBank/DDBJ whole genome shotgun (WGS) entry which is preliminary data.</text>
</comment>
<evidence type="ECO:0000256" key="1">
    <source>
        <dbReference type="SAM" id="Phobius"/>
    </source>
</evidence>
<accession>A0ABU8YMK5</accession>
<sequence>MDSIKAATPSDHLPWLLYLSRRWPVRPMNCTQSRSNLLSMYPCLLPFWLVYASMRYTMLAKSGVSRGDRT</sequence>
<dbReference type="RefSeq" id="WP_340522690.1">
    <property type="nucleotide sequence ID" value="NZ_JBBLXS010000133.1"/>
</dbReference>
<gene>
    <name evidence="2" type="ORF">WMG39_12220</name>
</gene>
<evidence type="ECO:0000313" key="3">
    <source>
        <dbReference type="Proteomes" id="UP001384579"/>
    </source>
</evidence>
<feature type="transmembrane region" description="Helical" evidence="1">
    <location>
        <begin position="38"/>
        <end position="56"/>
    </location>
</feature>
<keyword evidence="3" id="KW-1185">Reference proteome</keyword>
<keyword evidence="1" id="KW-0812">Transmembrane</keyword>